<reference evidence="2" key="1">
    <citation type="submission" date="2013-08" db="EMBL/GenBank/DDBJ databases">
        <authorList>
            <person name="Mendez C."/>
            <person name="Richter M."/>
            <person name="Ferrer M."/>
            <person name="Sanchez J."/>
        </authorList>
    </citation>
    <scope>NUCLEOTIDE SEQUENCE</scope>
</reference>
<comment type="caution">
    <text evidence="2">The sequence shown here is derived from an EMBL/GenBank/DDBJ whole genome shotgun (WGS) entry which is preliminary data.</text>
</comment>
<gene>
    <name evidence="2" type="ORF">B1A_12219</name>
</gene>
<dbReference type="EMBL" id="AUZX01008845">
    <property type="protein sequence ID" value="EQD54314.1"/>
    <property type="molecule type" value="Genomic_DNA"/>
</dbReference>
<feature type="region of interest" description="Disordered" evidence="1">
    <location>
        <begin position="75"/>
        <end position="103"/>
    </location>
</feature>
<protein>
    <submittedName>
        <fullName evidence="2">Uncharacterized protein</fullName>
    </submittedName>
</protein>
<dbReference type="AlphaFoldDB" id="T1BLZ0"/>
<proteinExistence type="predicted"/>
<reference evidence="2" key="2">
    <citation type="journal article" date="2014" name="ISME J.">
        <title>Microbial stratification in low pH oxic and suboxic macroscopic growths along an acid mine drainage.</title>
        <authorList>
            <person name="Mendez-Garcia C."/>
            <person name="Mesa V."/>
            <person name="Sprenger R.R."/>
            <person name="Richter M."/>
            <person name="Diez M.S."/>
            <person name="Solano J."/>
            <person name="Bargiela R."/>
            <person name="Golyshina O.V."/>
            <person name="Manteca A."/>
            <person name="Ramos J.L."/>
            <person name="Gallego J.R."/>
            <person name="Llorente I."/>
            <person name="Martins Dos Santos V.A."/>
            <person name="Jensen O.N."/>
            <person name="Pelaez A.I."/>
            <person name="Sanchez J."/>
            <person name="Ferrer M."/>
        </authorList>
    </citation>
    <scope>NUCLEOTIDE SEQUENCE</scope>
</reference>
<feature type="non-terminal residue" evidence="2">
    <location>
        <position position="1"/>
    </location>
</feature>
<name>T1BLZ0_9ZZZZ</name>
<organism evidence="2">
    <name type="scientific">mine drainage metagenome</name>
    <dbReference type="NCBI Taxonomy" id="410659"/>
    <lineage>
        <taxon>unclassified sequences</taxon>
        <taxon>metagenomes</taxon>
        <taxon>ecological metagenomes</taxon>
    </lineage>
</organism>
<evidence type="ECO:0000256" key="1">
    <source>
        <dbReference type="SAM" id="MobiDB-lite"/>
    </source>
</evidence>
<feature type="compositionally biased region" description="Low complexity" evidence="1">
    <location>
        <begin position="84"/>
        <end position="103"/>
    </location>
</feature>
<evidence type="ECO:0000313" key="2">
    <source>
        <dbReference type="EMBL" id="EQD54314.1"/>
    </source>
</evidence>
<accession>T1BLZ0</accession>
<sequence>WRRGLGVTRLFAHALPDYPQLRGRIESAALPHARAFAARTLTLGNSAWLDDMRFEIVRTTLQGVLAQTGCAQRDCHGAASAGHGTPAASASPSQASAESGGGG</sequence>